<dbReference type="AlphaFoldDB" id="A0A4V3SCR4"/>
<dbReference type="PANTHER" id="PTHR15440:SF0">
    <property type="entry name" value="PROTEIN XRP2"/>
    <property type="match status" value="1"/>
</dbReference>
<keyword evidence="7" id="KW-0547">Nucleotide-binding</keyword>
<dbReference type="PROSITE" id="PS51329">
    <property type="entry name" value="C_CAP_COFACTOR_C"/>
    <property type="match status" value="1"/>
</dbReference>
<dbReference type="EMBL" id="SJOL01009396">
    <property type="protein sequence ID" value="TGZ57854.1"/>
    <property type="molecule type" value="Genomic_DNA"/>
</dbReference>
<evidence type="ECO:0000259" key="12">
    <source>
        <dbReference type="PROSITE" id="PS51329"/>
    </source>
</evidence>
<keyword evidence="11" id="KW-0449">Lipoprotein</keyword>
<evidence type="ECO:0000256" key="5">
    <source>
        <dbReference type="ARBA" id="ARBA00022475"/>
    </source>
</evidence>
<evidence type="ECO:0000256" key="2">
    <source>
        <dbReference type="ARBA" id="ARBA00008848"/>
    </source>
</evidence>
<dbReference type="InterPro" id="IPR036850">
    <property type="entry name" value="NDK-like_dom_sf"/>
</dbReference>
<keyword evidence="14" id="KW-1185">Reference proteome</keyword>
<name>A0A4V3SCR4_OPIFE</name>
<evidence type="ECO:0000313" key="13">
    <source>
        <dbReference type="EMBL" id="TGZ57854.1"/>
    </source>
</evidence>
<reference evidence="13 14" key="1">
    <citation type="journal article" date="2019" name="BMC Genomics">
        <title>New insights from Opisthorchis felineus genome: update on genomics of the epidemiologically important liver flukes.</title>
        <authorList>
            <person name="Ershov N.I."/>
            <person name="Mordvinov V.A."/>
            <person name="Prokhortchouk E.B."/>
            <person name="Pakharukova M.Y."/>
            <person name="Gunbin K.V."/>
            <person name="Ustyantsev K."/>
            <person name="Genaev M.A."/>
            <person name="Blinov A.G."/>
            <person name="Mazur A."/>
            <person name="Boulygina E."/>
            <person name="Tsygankova S."/>
            <person name="Khrameeva E."/>
            <person name="Chekanov N."/>
            <person name="Fan G."/>
            <person name="Xiao A."/>
            <person name="Zhang H."/>
            <person name="Xu X."/>
            <person name="Yang H."/>
            <person name="Solovyev V."/>
            <person name="Lee S.M."/>
            <person name="Liu X."/>
            <person name="Afonnikov D.A."/>
            <person name="Skryabin K.G."/>
        </authorList>
    </citation>
    <scope>NUCLEOTIDE SEQUENCE [LARGE SCALE GENOMIC DNA]</scope>
    <source>
        <strain evidence="13">AK-0245</strain>
        <tissue evidence="13">Whole organism</tissue>
    </source>
</reference>
<evidence type="ECO:0000256" key="10">
    <source>
        <dbReference type="ARBA" id="ARBA00023139"/>
    </source>
</evidence>
<dbReference type="Gene3D" id="3.30.70.141">
    <property type="entry name" value="Nucleoside diphosphate kinase-like domain"/>
    <property type="match status" value="1"/>
</dbReference>
<protein>
    <recommendedName>
        <fullName evidence="3">Protein XRP2</fullName>
    </recommendedName>
</protein>
<dbReference type="GO" id="GO:0006892">
    <property type="term" value="P:post-Golgi vesicle-mediated transport"/>
    <property type="evidence" value="ECO:0007669"/>
    <property type="project" value="TreeGrafter"/>
</dbReference>
<accession>A0A4V3SCR4</accession>
<evidence type="ECO:0000256" key="1">
    <source>
        <dbReference type="ARBA" id="ARBA00004342"/>
    </source>
</evidence>
<evidence type="ECO:0000313" key="14">
    <source>
        <dbReference type="Proteomes" id="UP000308267"/>
    </source>
</evidence>
<evidence type="ECO:0000256" key="6">
    <source>
        <dbReference type="ARBA" id="ARBA00022707"/>
    </source>
</evidence>
<comment type="caution">
    <text evidence="13">The sequence shown here is derived from an EMBL/GenBank/DDBJ whole genome shotgun (WGS) entry which is preliminary data.</text>
</comment>
<evidence type="ECO:0000256" key="11">
    <source>
        <dbReference type="ARBA" id="ARBA00023288"/>
    </source>
</evidence>
<gene>
    <name evidence="13" type="ORF">CRM22_009821</name>
</gene>
<dbReference type="GO" id="GO:1990075">
    <property type="term" value="C:periciliary membrane compartment"/>
    <property type="evidence" value="ECO:0007669"/>
    <property type="project" value="TreeGrafter"/>
</dbReference>
<keyword evidence="10" id="KW-0564">Palmitate</keyword>
<dbReference type="GO" id="GO:0005096">
    <property type="term" value="F:GTPase activator activity"/>
    <property type="evidence" value="ECO:0007669"/>
    <property type="project" value="UniProtKB-KW"/>
</dbReference>
<dbReference type="STRING" id="147828.A0A4V3SCR4"/>
<feature type="domain" description="C-CAP/cofactor C-like" evidence="12">
    <location>
        <begin position="28"/>
        <end position="184"/>
    </location>
</feature>
<dbReference type="Proteomes" id="UP000308267">
    <property type="component" value="Unassembled WGS sequence"/>
</dbReference>
<comment type="similarity">
    <text evidence="2">Belongs to the TBCC family.</text>
</comment>
<dbReference type="InterPro" id="IPR039093">
    <property type="entry name" value="XRP2"/>
</dbReference>
<dbReference type="InterPro" id="IPR016098">
    <property type="entry name" value="CAP/MinC_C"/>
</dbReference>
<dbReference type="OrthoDB" id="194775at2759"/>
<dbReference type="GO" id="GO:0005929">
    <property type="term" value="C:cilium"/>
    <property type="evidence" value="ECO:0007669"/>
    <property type="project" value="TreeGrafter"/>
</dbReference>
<dbReference type="GO" id="GO:0005525">
    <property type="term" value="F:GTP binding"/>
    <property type="evidence" value="ECO:0007669"/>
    <property type="project" value="UniProtKB-KW"/>
</dbReference>
<evidence type="ECO:0000256" key="7">
    <source>
        <dbReference type="ARBA" id="ARBA00022741"/>
    </source>
</evidence>
<sequence length="398" mass="44422">MNVLWFCCFVKQIRRAGNDNKKISIEPPIKYPWRDNGQLDPNDFKISDKTEGVWVSHSGLQSLVLWFSLDRYQNASIYLLDHINTITIDDCDNCTILTGPIRTSIFVRDCKECCIMTACQQFRARDCENIIVFLACATEPIIESSSGMKFGPYQCLYGELDGQFKSAGLSVFNCNWSEIYDFTQDTGAESNFELLGPEEADARKYMLTPKEALENESKKSDSQTVSNEDTVSLLNRLSSVSVSLSPNDSLVPRTLGSSVQLLKRQESCTTAQLNGSALIAVFDHPSANECAKAIVTLLREYPSCYLIRTRFSRFNEYDMERIFGIRAKSKHAKVGAGGVITLEIAGPALVVGRSCEEVVQKASSLLEPGFVHVTSEPSLASRQIDLLNGLYRMHLDTH</sequence>
<dbReference type="Gene3D" id="2.160.20.70">
    <property type="match status" value="1"/>
</dbReference>
<dbReference type="InterPro" id="IPR012945">
    <property type="entry name" value="Tubulin-bd_cofactor_C_dom"/>
</dbReference>
<keyword evidence="6" id="KW-0519">Myristate</keyword>
<keyword evidence="9" id="KW-0472">Membrane</keyword>
<evidence type="ECO:0000256" key="8">
    <source>
        <dbReference type="ARBA" id="ARBA00023134"/>
    </source>
</evidence>
<evidence type="ECO:0000256" key="4">
    <source>
        <dbReference type="ARBA" id="ARBA00022468"/>
    </source>
</evidence>
<proteinExistence type="inferred from homology"/>
<organism evidence="13 14">
    <name type="scientific">Opisthorchis felineus</name>
    <dbReference type="NCBI Taxonomy" id="147828"/>
    <lineage>
        <taxon>Eukaryota</taxon>
        <taxon>Metazoa</taxon>
        <taxon>Spiralia</taxon>
        <taxon>Lophotrochozoa</taxon>
        <taxon>Platyhelminthes</taxon>
        <taxon>Trematoda</taxon>
        <taxon>Digenea</taxon>
        <taxon>Opisthorchiida</taxon>
        <taxon>Opisthorchiata</taxon>
        <taxon>Opisthorchiidae</taxon>
        <taxon>Opisthorchis</taxon>
    </lineage>
</organism>
<keyword evidence="8" id="KW-0342">GTP-binding</keyword>
<evidence type="ECO:0000256" key="9">
    <source>
        <dbReference type="ARBA" id="ARBA00023136"/>
    </source>
</evidence>
<dbReference type="SMART" id="SM00673">
    <property type="entry name" value="CARP"/>
    <property type="match status" value="2"/>
</dbReference>
<keyword evidence="4" id="KW-0343">GTPase activation</keyword>
<evidence type="ECO:0000256" key="3">
    <source>
        <dbReference type="ARBA" id="ARBA00015771"/>
    </source>
</evidence>
<dbReference type="Pfam" id="PF07986">
    <property type="entry name" value="TBCC"/>
    <property type="match status" value="1"/>
</dbReference>
<dbReference type="PANTHER" id="PTHR15440">
    <property type="entry name" value="XRP2 PROTEIN"/>
    <property type="match status" value="1"/>
</dbReference>
<comment type="subcellular location">
    <subcellularLocation>
        <location evidence="1">Cell membrane</location>
        <topology evidence="1">Lipid-anchor</topology>
        <orientation evidence="1">Cytoplasmic side</orientation>
    </subcellularLocation>
</comment>
<dbReference type="InterPro" id="IPR006599">
    <property type="entry name" value="CARP_motif"/>
</dbReference>
<dbReference type="InterPro" id="IPR017901">
    <property type="entry name" value="C-CAP_CF_C-like"/>
</dbReference>
<keyword evidence="5" id="KW-1003">Cell membrane</keyword>